<dbReference type="Proteomes" id="UP000058857">
    <property type="component" value="Chromosome 1"/>
</dbReference>
<dbReference type="InterPro" id="IPR019734">
    <property type="entry name" value="TPR_rpt"/>
</dbReference>
<feature type="compositionally biased region" description="Low complexity" evidence="4">
    <location>
        <begin position="71"/>
        <end position="84"/>
    </location>
</feature>
<dbReference type="AlphaFoldDB" id="A0A0S2IMY6"/>
<keyword evidence="5" id="KW-0812">Transmembrane</keyword>
<dbReference type="PROSITE" id="PS50293">
    <property type="entry name" value="TPR_REGION"/>
    <property type="match status" value="1"/>
</dbReference>
<evidence type="ECO:0000313" key="7">
    <source>
        <dbReference type="Proteomes" id="UP000058857"/>
    </source>
</evidence>
<evidence type="ECO:0000256" key="3">
    <source>
        <dbReference type="PROSITE-ProRule" id="PRU00339"/>
    </source>
</evidence>
<dbReference type="InterPro" id="IPR011990">
    <property type="entry name" value="TPR-like_helical_dom_sf"/>
</dbReference>
<keyword evidence="5" id="KW-0472">Membrane</keyword>
<protein>
    <submittedName>
        <fullName evidence="6">Tetratricopeptide repeat protein</fullName>
    </submittedName>
</protein>
<dbReference type="InterPro" id="IPR050498">
    <property type="entry name" value="Ycf3"/>
</dbReference>
<evidence type="ECO:0000256" key="1">
    <source>
        <dbReference type="ARBA" id="ARBA00022737"/>
    </source>
</evidence>
<evidence type="ECO:0000256" key="2">
    <source>
        <dbReference type="ARBA" id="ARBA00022803"/>
    </source>
</evidence>
<reference evidence="6 7" key="1">
    <citation type="journal article" date="2015" name="PLoS Negl. Trop. Dis.">
        <title>Distribution of Plasmids in Distinct Leptospira Pathogenic Species.</title>
        <authorList>
            <person name="Wang Y."/>
            <person name="Zhuang X."/>
            <person name="Zhong Y."/>
            <person name="Zhang C."/>
            <person name="Zhang Y."/>
            <person name="Zeng L."/>
            <person name="Zhu Y."/>
            <person name="He P."/>
            <person name="Dong K."/>
            <person name="Pal U."/>
            <person name="Guo X."/>
            <person name="Qin J."/>
        </authorList>
    </citation>
    <scope>NUCLEOTIDE SEQUENCE [LARGE SCALE GENOMIC DNA]</scope>
    <source>
        <strain evidence="6 7">56604</strain>
    </source>
</reference>
<keyword evidence="5" id="KW-1133">Transmembrane helix</keyword>
<sequence>MKEFGFSCLMVNKVLRYFLMVGILICILSIFFSNFQDTDKNEPSTIVQPSRIQEILSEILAVIREIKTSVESSESSNPSPTASVTNNNGEDPNEIFNRAYRTNEKGDYLKAIKEYSKYLELVPGDASGYYNRGLAKYTLKQYGEAVKDFDKAAEIDPNKASVFLYKGYGNEMLDNCAQAIDDFQKAIELGEKNNPELYGHKARCENHDENYDEGLKDALKAVNLDKKNVYAFFELAYAQYGLERYSDSVASYSMVLQLNPNDEVAFHNRGLAYAFLKRIPLACKDFRKSLGLGYAGAKDRLAEYCK</sequence>
<feature type="region of interest" description="Disordered" evidence="4">
    <location>
        <begin position="71"/>
        <end position="93"/>
    </location>
</feature>
<dbReference type="PANTHER" id="PTHR44858">
    <property type="entry name" value="TETRATRICOPEPTIDE REPEAT PROTEIN 6"/>
    <property type="match status" value="1"/>
</dbReference>
<dbReference type="SUPFAM" id="SSF81901">
    <property type="entry name" value="HCP-like"/>
    <property type="match status" value="1"/>
</dbReference>
<dbReference type="PANTHER" id="PTHR44858:SF1">
    <property type="entry name" value="UDP-N-ACETYLGLUCOSAMINE--PEPTIDE N-ACETYLGLUCOSAMINYLTRANSFERASE SPINDLY-RELATED"/>
    <property type="match status" value="1"/>
</dbReference>
<organism evidence="6">
    <name type="scientific">Leptospira borgpetersenii serovar Ballum</name>
    <dbReference type="NCBI Taxonomy" id="280505"/>
    <lineage>
        <taxon>Bacteria</taxon>
        <taxon>Pseudomonadati</taxon>
        <taxon>Spirochaetota</taxon>
        <taxon>Spirochaetia</taxon>
        <taxon>Leptospirales</taxon>
        <taxon>Leptospiraceae</taxon>
        <taxon>Leptospira</taxon>
    </lineage>
</organism>
<dbReference type="Pfam" id="PF00515">
    <property type="entry name" value="TPR_1"/>
    <property type="match status" value="1"/>
</dbReference>
<proteinExistence type="predicted"/>
<dbReference type="PATRIC" id="fig|280505.15.peg.679"/>
<gene>
    <name evidence="6" type="ORF">LBBP_00700</name>
</gene>
<evidence type="ECO:0000313" key="6">
    <source>
        <dbReference type="EMBL" id="ALO25036.1"/>
    </source>
</evidence>
<dbReference type="EMBL" id="CP012029">
    <property type="protein sequence ID" value="ALO25036.1"/>
    <property type="molecule type" value="Genomic_DNA"/>
</dbReference>
<feature type="repeat" description="TPR" evidence="3">
    <location>
        <begin position="229"/>
        <end position="262"/>
    </location>
</feature>
<feature type="transmembrane region" description="Helical" evidence="5">
    <location>
        <begin position="14"/>
        <end position="35"/>
    </location>
</feature>
<dbReference type="SMART" id="SM00028">
    <property type="entry name" value="TPR"/>
    <property type="match status" value="6"/>
</dbReference>
<name>A0A0S2IMY6_LEPBO</name>
<evidence type="ECO:0000256" key="4">
    <source>
        <dbReference type="SAM" id="MobiDB-lite"/>
    </source>
</evidence>
<keyword evidence="1" id="KW-0677">Repeat</keyword>
<evidence type="ECO:0000256" key="5">
    <source>
        <dbReference type="SAM" id="Phobius"/>
    </source>
</evidence>
<feature type="repeat" description="TPR" evidence="3">
    <location>
        <begin position="126"/>
        <end position="159"/>
    </location>
</feature>
<dbReference type="Gene3D" id="1.25.40.10">
    <property type="entry name" value="Tetratricopeptide repeat domain"/>
    <property type="match status" value="2"/>
</dbReference>
<keyword evidence="2 3" id="KW-0802">TPR repeat</keyword>
<accession>A0A0S2IMY6</accession>
<dbReference type="PROSITE" id="PS50005">
    <property type="entry name" value="TPR"/>
    <property type="match status" value="2"/>
</dbReference>